<dbReference type="InterPro" id="IPR000917">
    <property type="entry name" value="Sulfatase_N"/>
</dbReference>
<evidence type="ECO:0000313" key="3">
    <source>
        <dbReference type="Proteomes" id="UP001156666"/>
    </source>
</evidence>
<dbReference type="PANTHER" id="PTHR43751">
    <property type="entry name" value="SULFATASE"/>
    <property type="match status" value="1"/>
</dbReference>
<proteinExistence type="predicted"/>
<dbReference type="SUPFAM" id="SSF53649">
    <property type="entry name" value="Alkaline phosphatase-like"/>
    <property type="match status" value="1"/>
</dbReference>
<feature type="domain" description="Sulfatase N-terminal" evidence="1">
    <location>
        <begin position="35"/>
        <end position="321"/>
    </location>
</feature>
<evidence type="ECO:0000313" key="2">
    <source>
        <dbReference type="EMBL" id="GLR17859.1"/>
    </source>
</evidence>
<accession>A0AA37SQR9</accession>
<sequence length="643" mass="73010">MKNMHLRNVSLLCLFIIGLLSCKTLENSKKSIESPNILWITIEDTSPQFIGCYGNKDASTPVIDQLAKEGVRFTNAFSTGTVCSPSRSAIITGVKTYKMGTGNHRSNYPVPEYIKGFPYYLQEAGYYTTNNSKTDYNVANMKAFTKEAWNESSNKAGWWNRETGQAFFAVFNYADSHQSRTMTESYEWYQKNVVAYLDESEMIGDNDFDMPPFYKDTPAMRKQVARVYNSIKLTDNKIGDLLDRLEKDGLRDNTIIVFYGDHGEGIPRGKTNGINLGYRVPFIISFPEKYKHLSPWGTGGVVTDELIEFTDLAPTMISLSGGRIPEHLEGRILMGKKRAPKADHLVLSSDRADNGIDMVRSVTNGRYVYSRNYMPFLPQSKYIRYVEIGEITQEMRKDLAENKLNPLQKSLFEERPPEYLFDIEKDLWETNNLANDPGHQKLLKQMRANLKKEILASRDVMFLPEYEIGILSKTTTPYEYRLDPKQYPLAEIYDAAALAGFRGANIAAKQAALLKDSNPIVRYWGILGLYAQNIDLKEKYASAISEVIRDSYPPVAITASAMAYRFLNNSEAEGILKSYIESENFELALMTINYLLYCDQKEPFIELVKAVRLKGSSPYKVKASCTDFLGILGIVENNTKFKQ</sequence>
<dbReference type="Proteomes" id="UP001156666">
    <property type="component" value="Unassembled WGS sequence"/>
</dbReference>
<evidence type="ECO:0000259" key="1">
    <source>
        <dbReference type="Pfam" id="PF00884"/>
    </source>
</evidence>
<dbReference type="RefSeq" id="WP_235291539.1">
    <property type="nucleotide sequence ID" value="NZ_BSOH01000014.1"/>
</dbReference>
<reference evidence="2" key="1">
    <citation type="journal article" date="2014" name="Int. J. Syst. Evol. Microbiol.">
        <title>Complete genome sequence of Corynebacterium casei LMG S-19264T (=DSM 44701T), isolated from a smear-ripened cheese.</title>
        <authorList>
            <consortium name="US DOE Joint Genome Institute (JGI-PGF)"/>
            <person name="Walter F."/>
            <person name="Albersmeier A."/>
            <person name="Kalinowski J."/>
            <person name="Ruckert C."/>
        </authorList>
    </citation>
    <scope>NUCLEOTIDE SEQUENCE</scope>
    <source>
        <strain evidence="2">NBRC 108769</strain>
    </source>
</reference>
<gene>
    <name evidence="2" type="ORF">GCM10007940_24740</name>
</gene>
<comment type="caution">
    <text evidence="2">The sequence shown here is derived from an EMBL/GenBank/DDBJ whole genome shotgun (WGS) entry which is preliminary data.</text>
</comment>
<protein>
    <recommendedName>
        <fullName evidence="1">Sulfatase N-terminal domain-containing protein</fullName>
    </recommendedName>
</protein>
<organism evidence="2 3">
    <name type="scientific">Portibacter lacus</name>
    <dbReference type="NCBI Taxonomy" id="1099794"/>
    <lineage>
        <taxon>Bacteria</taxon>
        <taxon>Pseudomonadati</taxon>
        <taxon>Bacteroidota</taxon>
        <taxon>Saprospiria</taxon>
        <taxon>Saprospirales</taxon>
        <taxon>Haliscomenobacteraceae</taxon>
        <taxon>Portibacter</taxon>
    </lineage>
</organism>
<name>A0AA37SQR9_9BACT</name>
<dbReference type="CDD" id="cd16027">
    <property type="entry name" value="SGSH"/>
    <property type="match status" value="1"/>
</dbReference>
<dbReference type="AlphaFoldDB" id="A0AA37SQR9"/>
<dbReference type="EMBL" id="BSOH01000014">
    <property type="protein sequence ID" value="GLR17859.1"/>
    <property type="molecule type" value="Genomic_DNA"/>
</dbReference>
<dbReference type="PANTHER" id="PTHR43751:SF1">
    <property type="entry name" value="SULFATASE ATSG-RELATED"/>
    <property type="match status" value="1"/>
</dbReference>
<reference evidence="2" key="2">
    <citation type="submission" date="2023-01" db="EMBL/GenBank/DDBJ databases">
        <title>Draft genome sequence of Portibacter lacus strain NBRC 108769.</title>
        <authorList>
            <person name="Sun Q."/>
            <person name="Mori K."/>
        </authorList>
    </citation>
    <scope>NUCLEOTIDE SEQUENCE</scope>
    <source>
        <strain evidence="2">NBRC 108769</strain>
    </source>
</reference>
<dbReference type="Gene3D" id="3.40.720.10">
    <property type="entry name" value="Alkaline Phosphatase, subunit A"/>
    <property type="match status" value="1"/>
</dbReference>
<dbReference type="InterPro" id="IPR017850">
    <property type="entry name" value="Alkaline_phosphatase_core_sf"/>
</dbReference>
<dbReference type="PROSITE" id="PS51257">
    <property type="entry name" value="PROKAR_LIPOPROTEIN"/>
    <property type="match status" value="1"/>
</dbReference>
<keyword evidence="3" id="KW-1185">Reference proteome</keyword>
<dbReference type="Pfam" id="PF00884">
    <property type="entry name" value="Sulfatase"/>
    <property type="match status" value="1"/>
</dbReference>
<dbReference type="InterPro" id="IPR052701">
    <property type="entry name" value="GAG_Ulvan_Degrading_Sulfatases"/>
</dbReference>